<accession>A0ABU9B276</accession>
<evidence type="ECO:0000313" key="2">
    <source>
        <dbReference type="Proteomes" id="UP001371305"/>
    </source>
</evidence>
<dbReference type="SUPFAM" id="SSF52540">
    <property type="entry name" value="P-loop containing nucleoside triphosphate hydrolases"/>
    <property type="match status" value="1"/>
</dbReference>
<evidence type="ECO:0000313" key="1">
    <source>
        <dbReference type="EMBL" id="MEK7953991.1"/>
    </source>
</evidence>
<name>A0ABU9B276_9BACT</name>
<dbReference type="RefSeq" id="WP_341407758.1">
    <property type="nucleotide sequence ID" value="NZ_JBBUKT010000015.1"/>
</dbReference>
<dbReference type="Gene3D" id="3.40.50.300">
    <property type="entry name" value="P-loop containing nucleotide triphosphate hydrolases"/>
    <property type="match status" value="1"/>
</dbReference>
<keyword evidence="2" id="KW-1185">Reference proteome</keyword>
<dbReference type="InterPro" id="IPR027417">
    <property type="entry name" value="P-loop_NTPase"/>
</dbReference>
<comment type="caution">
    <text evidence="1">The sequence shown here is derived from an EMBL/GenBank/DDBJ whole genome shotgun (WGS) entry which is preliminary data.</text>
</comment>
<organism evidence="1 2">
    <name type="scientific">Luteolibacter soli</name>
    <dbReference type="NCBI Taxonomy" id="3135280"/>
    <lineage>
        <taxon>Bacteria</taxon>
        <taxon>Pseudomonadati</taxon>
        <taxon>Verrucomicrobiota</taxon>
        <taxon>Verrucomicrobiia</taxon>
        <taxon>Verrucomicrobiales</taxon>
        <taxon>Verrucomicrobiaceae</taxon>
        <taxon>Luteolibacter</taxon>
    </lineage>
</organism>
<proteinExistence type="predicted"/>
<reference evidence="1 2" key="1">
    <citation type="submission" date="2024-04" db="EMBL/GenBank/DDBJ databases">
        <title>Luteolibacter sp. isolated from soil.</title>
        <authorList>
            <person name="An J."/>
        </authorList>
    </citation>
    <scope>NUCLEOTIDE SEQUENCE [LARGE SCALE GENOMIC DNA]</scope>
    <source>
        <strain evidence="1 2">Y139</strain>
    </source>
</reference>
<dbReference type="Proteomes" id="UP001371305">
    <property type="component" value="Unassembled WGS sequence"/>
</dbReference>
<evidence type="ECO:0008006" key="3">
    <source>
        <dbReference type="Google" id="ProtNLM"/>
    </source>
</evidence>
<gene>
    <name evidence="1" type="ORF">WKV53_25975</name>
</gene>
<dbReference type="EMBL" id="JBBUKT010000015">
    <property type="protein sequence ID" value="MEK7953991.1"/>
    <property type="molecule type" value="Genomic_DNA"/>
</dbReference>
<protein>
    <recommendedName>
        <fullName evidence="3">Helicase</fullName>
    </recommendedName>
</protein>
<sequence length="452" mass="50941">MPDSPQPITLSSFGEEPDYFEPYSSRYLVRNATGRWLPLLESGYKRHLRARGLKSKPDEGDALSDIDAAILDVQDHRDISHYGPICGKNAGLLEANGQRILVTEDLRLPEPAAGSWANLRAVLEGLLQRGEEEATGRLQVATFHGWIRSSVKALRAGELQQQQALALCGPPRCGKSFLQGIITHMLGGRGAKAERYFSGRTPFNADLYAAEHLMLEDEHCSTRIENRLKLGSSLKQHTVSTYLGSLHAKGRNAVNLPGWWRVSITLNDDPEAMMVLPPLDQHIADKIIILRASVFQWPMPMESTSDRTGFHARIVSEIPAYLHWLLHEWQAPREVIDPHRYNVATFHHPELAEALHCFSPEAELHELLQLAYADAALHRRSVEATAAEIEAAVRYRDPARADRLFSFRNACSTYLGRLVKKYPNQLEAVRDKTHRWWVIDHGFLSSQPPVTR</sequence>